<dbReference type="Gene3D" id="1.10.3720.10">
    <property type="entry name" value="MetI-like"/>
    <property type="match status" value="2"/>
</dbReference>
<sequence length="397" mass="44086">MAAADIVDSRSALSRAWNNKEARSVILQILTVALLFGFFFYIIRNAVINLETIGKGYSFTFLSAPASYDINQTLIDYNSRDTHFRAAIVGILNTLLVAVSGIILATIVGFVLGVLRLSKNWLMSRIVYCYIELVRNVPVLLHILLIHGIVVNTLPVPRQSPSFFSESVFLSNRGLYVPSPLPEPLFWATMIAFFGGIVGTVLYKRRARKLQEETGRILPVFRVGLGLIIGLPFVVFLVTGMPMNWSYPELKGFNFVGGVAMKPEFLALWLALSLYTSAFIAEIVRAGILAVSYGQTEAAHALGLRTNRTLQLVIIPQALRVIVPPLTSQYLNLTKNSSLAIAIGYMDIVATIGGISLNQTGREMESMTIVLLIYLSFSLVISLFMNWYNKRIKLVER</sequence>
<dbReference type="Pfam" id="PF00528">
    <property type="entry name" value="BPD_transp_1"/>
    <property type="match status" value="1"/>
</dbReference>
<dbReference type="RefSeq" id="WP_183416329.1">
    <property type="nucleotide sequence ID" value="NZ_JACHXA010000004.1"/>
</dbReference>
<dbReference type="InterPro" id="IPR035906">
    <property type="entry name" value="MetI-like_sf"/>
</dbReference>
<feature type="transmembrane region" description="Helical" evidence="9">
    <location>
        <begin position="25"/>
        <end position="43"/>
    </location>
</feature>
<organism evidence="11 12">
    <name type="scientific">Limibacillus halophilus</name>
    <dbReference type="NCBI Taxonomy" id="1579333"/>
    <lineage>
        <taxon>Bacteria</taxon>
        <taxon>Pseudomonadati</taxon>
        <taxon>Pseudomonadota</taxon>
        <taxon>Alphaproteobacteria</taxon>
        <taxon>Rhodospirillales</taxon>
        <taxon>Rhodovibrionaceae</taxon>
        <taxon>Limibacillus</taxon>
    </lineage>
</organism>
<dbReference type="SUPFAM" id="SSF161098">
    <property type="entry name" value="MetI-like"/>
    <property type="match status" value="2"/>
</dbReference>
<feature type="transmembrane region" description="Helical" evidence="9">
    <location>
        <begin position="223"/>
        <end position="245"/>
    </location>
</feature>
<accession>A0A839SRJ9</accession>
<evidence type="ECO:0000256" key="7">
    <source>
        <dbReference type="ARBA" id="ARBA00022989"/>
    </source>
</evidence>
<dbReference type="GO" id="GO:0043190">
    <property type="term" value="C:ATP-binding cassette (ABC) transporter complex"/>
    <property type="evidence" value="ECO:0007669"/>
    <property type="project" value="InterPro"/>
</dbReference>
<dbReference type="InterPro" id="IPR000515">
    <property type="entry name" value="MetI-like"/>
</dbReference>
<dbReference type="PANTHER" id="PTHR30614:SF37">
    <property type="entry name" value="AMINO-ACID ABC TRANSPORTER PERMEASE PROTEIN YHDX-RELATED"/>
    <property type="match status" value="1"/>
</dbReference>
<feature type="transmembrane region" description="Helical" evidence="9">
    <location>
        <begin position="369"/>
        <end position="388"/>
    </location>
</feature>
<comment type="subcellular location">
    <subcellularLocation>
        <location evidence="1">Cell inner membrane</location>
        <topology evidence="1">Multi-pass membrane protein</topology>
    </subcellularLocation>
    <subcellularLocation>
        <location evidence="9">Cell membrane</location>
        <topology evidence="9">Multi-pass membrane protein</topology>
    </subcellularLocation>
</comment>
<dbReference type="InterPro" id="IPR043429">
    <property type="entry name" value="ArtM/GltK/GlnP/TcyL/YhdX-like"/>
</dbReference>
<evidence type="ECO:0000256" key="3">
    <source>
        <dbReference type="ARBA" id="ARBA00022448"/>
    </source>
</evidence>
<evidence type="ECO:0000256" key="6">
    <source>
        <dbReference type="ARBA" id="ARBA00022970"/>
    </source>
</evidence>
<evidence type="ECO:0000256" key="1">
    <source>
        <dbReference type="ARBA" id="ARBA00004429"/>
    </source>
</evidence>
<evidence type="ECO:0000259" key="10">
    <source>
        <dbReference type="PROSITE" id="PS50928"/>
    </source>
</evidence>
<dbReference type="AlphaFoldDB" id="A0A839SRJ9"/>
<keyword evidence="3 9" id="KW-0813">Transport</keyword>
<evidence type="ECO:0000256" key="4">
    <source>
        <dbReference type="ARBA" id="ARBA00022475"/>
    </source>
</evidence>
<feature type="transmembrane region" description="Helical" evidence="9">
    <location>
        <begin position="86"/>
        <end position="115"/>
    </location>
</feature>
<dbReference type="CDD" id="cd06261">
    <property type="entry name" value="TM_PBP2"/>
    <property type="match status" value="1"/>
</dbReference>
<evidence type="ECO:0000313" key="12">
    <source>
        <dbReference type="Proteomes" id="UP000581135"/>
    </source>
</evidence>
<keyword evidence="7 9" id="KW-1133">Transmembrane helix</keyword>
<comment type="similarity">
    <text evidence="2">Belongs to the binding-protein-dependent transport system permease family. HisMQ subfamily.</text>
</comment>
<keyword evidence="12" id="KW-1185">Reference proteome</keyword>
<evidence type="ECO:0000256" key="2">
    <source>
        <dbReference type="ARBA" id="ARBA00010072"/>
    </source>
</evidence>
<dbReference type="InterPro" id="IPR010065">
    <property type="entry name" value="AA_ABC_transptr_permease_3TM"/>
</dbReference>
<dbReference type="PANTHER" id="PTHR30614">
    <property type="entry name" value="MEMBRANE COMPONENT OF AMINO ACID ABC TRANSPORTER"/>
    <property type="match status" value="1"/>
</dbReference>
<proteinExistence type="inferred from homology"/>
<dbReference type="GO" id="GO:0022857">
    <property type="term" value="F:transmembrane transporter activity"/>
    <property type="evidence" value="ECO:0007669"/>
    <property type="project" value="InterPro"/>
</dbReference>
<dbReference type="GO" id="GO:0006865">
    <property type="term" value="P:amino acid transport"/>
    <property type="evidence" value="ECO:0007669"/>
    <property type="project" value="UniProtKB-KW"/>
</dbReference>
<feature type="transmembrane region" description="Helical" evidence="9">
    <location>
        <begin position="265"/>
        <end position="284"/>
    </location>
</feature>
<evidence type="ECO:0000313" key="11">
    <source>
        <dbReference type="EMBL" id="MBB3065507.1"/>
    </source>
</evidence>
<feature type="transmembrane region" description="Helical" evidence="9">
    <location>
        <begin position="127"/>
        <end position="150"/>
    </location>
</feature>
<dbReference type="NCBIfam" id="TIGR01726">
    <property type="entry name" value="HEQRo_perm_3TM"/>
    <property type="match status" value="1"/>
</dbReference>
<name>A0A839SRJ9_9PROT</name>
<feature type="domain" description="ABC transmembrane type-1" evidence="10">
    <location>
        <begin position="91"/>
        <end position="385"/>
    </location>
</feature>
<keyword evidence="5 9" id="KW-0812">Transmembrane</keyword>
<comment type="caution">
    <text evidence="11">The sequence shown here is derived from an EMBL/GenBank/DDBJ whole genome shotgun (WGS) entry which is preliminary data.</text>
</comment>
<evidence type="ECO:0000256" key="5">
    <source>
        <dbReference type="ARBA" id="ARBA00022692"/>
    </source>
</evidence>
<feature type="transmembrane region" description="Helical" evidence="9">
    <location>
        <begin position="185"/>
        <end position="203"/>
    </location>
</feature>
<evidence type="ECO:0000256" key="9">
    <source>
        <dbReference type="RuleBase" id="RU363032"/>
    </source>
</evidence>
<gene>
    <name evidence="11" type="ORF">FHR98_001794</name>
</gene>
<reference evidence="11 12" key="1">
    <citation type="submission" date="2020-08" db="EMBL/GenBank/DDBJ databases">
        <title>Genomic Encyclopedia of Type Strains, Phase III (KMG-III): the genomes of soil and plant-associated and newly described type strains.</title>
        <authorList>
            <person name="Whitman W."/>
        </authorList>
    </citation>
    <scope>NUCLEOTIDE SEQUENCE [LARGE SCALE GENOMIC DNA]</scope>
    <source>
        <strain evidence="11 12">CECT 8803</strain>
    </source>
</reference>
<dbReference type="EMBL" id="JACHXA010000004">
    <property type="protein sequence ID" value="MBB3065507.1"/>
    <property type="molecule type" value="Genomic_DNA"/>
</dbReference>
<feature type="transmembrane region" description="Helical" evidence="9">
    <location>
        <begin position="339"/>
        <end position="357"/>
    </location>
</feature>
<protein>
    <submittedName>
        <fullName evidence="11">General L-amino acid transport system permease protein</fullName>
    </submittedName>
</protein>
<keyword evidence="8 9" id="KW-0472">Membrane</keyword>
<evidence type="ECO:0000256" key="8">
    <source>
        <dbReference type="ARBA" id="ARBA00023136"/>
    </source>
</evidence>
<dbReference type="Proteomes" id="UP000581135">
    <property type="component" value="Unassembled WGS sequence"/>
</dbReference>
<dbReference type="PROSITE" id="PS50928">
    <property type="entry name" value="ABC_TM1"/>
    <property type="match status" value="1"/>
</dbReference>
<keyword evidence="6" id="KW-0029">Amino-acid transport</keyword>
<keyword evidence="4" id="KW-1003">Cell membrane</keyword>